<dbReference type="PIRSF" id="PIRSF019422">
    <property type="entry name" value="MltA"/>
    <property type="match status" value="1"/>
</dbReference>
<dbReference type="SMART" id="SM00925">
    <property type="entry name" value="MltA"/>
    <property type="match status" value="1"/>
</dbReference>
<feature type="chain" id="PRO_5031381000" description="peptidoglycan lytic exotransglycosylase" evidence="6">
    <location>
        <begin position="26"/>
        <end position="392"/>
    </location>
</feature>
<keyword evidence="9" id="KW-1185">Reference proteome</keyword>
<feature type="signal peptide" evidence="6">
    <location>
        <begin position="1"/>
        <end position="25"/>
    </location>
</feature>
<dbReference type="GO" id="GO:0009254">
    <property type="term" value="P:peptidoglycan turnover"/>
    <property type="evidence" value="ECO:0007669"/>
    <property type="project" value="InterPro"/>
</dbReference>
<dbReference type="CDD" id="cd14485">
    <property type="entry name" value="mltA_like_LT_A"/>
    <property type="match status" value="1"/>
</dbReference>
<feature type="domain" description="Lytic transglycosylase MltA" evidence="7">
    <location>
        <begin position="130"/>
        <end position="281"/>
    </location>
</feature>
<dbReference type="AlphaFoldDB" id="A0A7W4K6G4"/>
<keyword evidence="3" id="KW-0456">Lyase</keyword>
<dbReference type="GO" id="GO:0004553">
    <property type="term" value="F:hydrolase activity, hydrolyzing O-glycosyl compounds"/>
    <property type="evidence" value="ECO:0007669"/>
    <property type="project" value="InterPro"/>
</dbReference>
<accession>A0A7W4K6G4</accession>
<protein>
    <recommendedName>
        <fullName evidence="2">peptidoglycan lytic exotransglycosylase</fullName>
        <ecNumber evidence="2">4.2.2.n1</ecNumber>
    </recommendedName>
    <alternativeName>
        <fullName evidence="5">Murein hydrolase A</fullName>
    </alternativeName>
</protein>
<evidence type="ECO:0000256" key="3">
    <source>
        <dbReference type="ARBA" id="ARBA00023239"/>
    </source>
</evidence>
<dbReference type="GO" id="GO:0009253">
    <property type="term" value="P:peptidoglycan catabolic process"/>
    <property type="evidence" value="ECO:0007669"/>
    <property type="project" value="TreeGrafter"/>
</dbReference>
<evidence type="ECO:0000256" key="6">
    <source>
        <dbReference type="SAM" id="SignalP"/>
    </source>
</evidence>
<comment type="caution">
    <text evidence="8">The sequence shown here is derived from an EMBL/GenBank/DDBJ whole genome shotgun (WGS) entry which is preliminary data.</text>
</comment>
<dbReference type="GO" id="GO:0008933">
    <property type="term" value="F:peptidoglycan lytic transglycosylase activity"/>
    <property type="evidence" value="ECO:0007669"/>
    <property type="project" value="TreeGrafter"/>
</dbReference>
<dbReference type="InterPro" id="IPR026044">
    <property type="entry name" value="MltA"/>
</dbReference>
<dbReference type="InterPro" id="IPR010611">
    <property type="entry name" value="3D_dom"/>
</dbReference>
<dbReference type="InterPro" id="IPR036908">
    <property type="entry name" value="RlpA-like_sf"/>
</dbReference>
<dbReference type="Proteomes" id="UP000578030">
    <property type="component" value="Unassembled WGS sequence"/>
</dbReference>
<dbReference type="RefSeq" id="WP_182956116.1">
    <property type="nucleotide sequence ID" value="NZ_JABEQM010000004.1"/>
</dbReference>
<dbReference type="InterPro" id="IPR005300">
    <property type="entry name" value="MltA_B"/>
</dbReference>
<keyword evidence="4" id="KW-0961">Cell wall biogenesis/degradation</keyword>
<sequence>MSNFLTSRILRGVGAAAIALLSACAAQNESGGRQSVAFSDLEGWGADAAQQSIPVFLSECRYLGRLPADATLGSDSGLGAHVGDWLPACRAAASLPTGDAQAAQAFYERWFQPVRTGDGSALFTGYYEPEIRGSLTRGGIYQTPVYRVPDDLVRTRATDGRMVAGRWQGGQFVPYWSRAQIDAGALSGRHLELLWVADSADLFFLQIQGSGRVRLPSGQVVRLGFGGKNGLDYVPLGRVLIRDGAMAEDDVSMQSIRAWLAAHPGEARVTMEENPNYVFFNLLDNVYVDQGAPGAMGVPLSPGQSAAIDRRVIPLGAPIWVETKLPDPSAATWRRLVFAQDIGTDIQGASRADLYLGWGTDAEQTAGKLRQHGRMVVFLPRPVVVQAQGGGS</sequence>
<dbReference type="PANTHER" id="PTHR30124:SF0">
    <property type="entry name" value="MEMBRANE-BOUND LYTIC MUREIN TRANSGLYCOSYLASE A"/>
    <property type="match status" value="1"/>
</dbReference>
<evidence type="ECO:0000313" key="8">
    <source>
        <dbReference type="EMBL" id="MBB2201152.1"/>
    </source>
</evidence>
<evidence type="ECO:0000256" key="4">
    <source>
        <dbReference type="ARBA" id="ARBA00023316"/>
    </source>
</evidence>
<evidence type="ECO:0000256" key="5">
    <source>
        <dbReference type="ARBA" id="ARBA00030918"/>
    </source>
</evidence>
<comment type="catalytic activity">
    <reaction evidence="1">
        <text>Exolytic cleavage of the (1-&gt;4)-beta-glycosidic linkage between N-acetylmuramic acid (MurNAc) and N-acetylglucosamine (GlcNAc) residues in peptidoglycan, from either the reducing or the non-reducing ends of the peptidoglycan chains, with concomitant formation of a 1,6-anhydrobond in the MurNAc residue.</text>
        <dbReference type="EC" id="4.2.2.n1"/>
    </reaction>
</comment>
<dbReference type="Pfam" id="PF06725">
    <property type="entry name" value="3D"/>
    <property type="match status" value="1"/>
</dbReference>
<dbReference type="GO" id="GO:0019867">
    <property type="term" value="C:outer membrane"/>
    <property type="evidence" value="ECO:0007669"/>
    <property type="project" value="InterPro"/>
</dbReference>
<reference evidence="8 9" key="1">
    <citation type="submission" date="2020-04" db="EMBL/GenBank/DDBJ databases">
        <title>Description of novel Gluconacetobacter.</title>
        <authorList>
            <person name="Sombolestani A."/>
        </authorList>
    </citation>
    <scope>NUCLEOTIDE SEQUENCE [LARGE SCALE GENOMIC DNA]</scope>
    <source>
        <strain evidence="8 9">LMG 27802</strain>
    </source>
</reference>
<name>A0A7W4K6G4_9PROT</name>
<keyword evidence="6" id="KW-0732">Signal</keyword>
<proteinExistence type="predicted"/>
<dbReference type="PANTHER" id="PTHR30124">
    <property type="entry name" value="MEMBRANE-BOUND LYTIC MUREIN TRANSGLYCOSYLASE A"/>
    <property type="match status" value="1"/>
</dbReference>
<dbReference type="EMBL" id="JABEQM010000004">
    <property type="protein sequence ID" value="MBB2201152.1"/>
    <property type="molecule type" value="Genomic_DNA"/>
</dbReference>
<evidence type="ECO:0000259" key="7">
    <source>
        <dbReference type="SMART" id="SM00925"/>
    </source>
</evidence>
<gene>
    <name evidence="8" type="ORF">HLH28_06075</name>
</gene>
<dbReference type="GO" id="GO:0071555">
    <property type="term" value="P:cell wall organization"/>
    <property type="evidence" value="ECO:0007669"/>
    <property type="project" value="UniProtKB-KW"/>
</dbReference>
<dbReference type="SUPFAM" id="SSF50685">
    <property type="entry name" value="Barwin-like endoglucanases"/>
    <property type="match status" value="1"/>
</dbReference>
<dbReference type="EC" id="4.2.2.n1" evidence="2"/>
<organism evidence="8 9">
    <name type="scientific">Gluconacetobacter tumulisoli</name>
    <dbReference type="NCBI Taxonomy" id="1286189"/>
    <lineage>
        <taxon>Bacteria</taxon>
        <taxon>Pseudomonadati</taxon>
        <taxon>Pseudomonadota</taxon>
        <taxon>Alphaproteobacteria</taxon>
        <taxon>Acetobacterales</taxon>
        <taxon>Acetobacteraceae</taxon>
        <taxon>Gluconacetobacter</taxon>
    </lineage>
</organism>
<dbReference type="Pfam" id="PF03562">
    <property type="entry name" value="MltA"/>
    <property type="match status" value="1"/>
</dbReference>
<dbReference type="Gene3D" id="2.40.40.10">
    <property type="entry name" value="RlpA-like domain"/>
    <property type="match status" value="1"/>
</dbReference>
<evidence type="ECO:0000256" key="2">
    <source>
        <dbReference type="ARBA" id="ARBA00012587"/>
    </source>
</evidence>
<dbReference type="Gene3D" id="2.40.240.50">
    <property type="entry name" value="Barwin-like endoglucanases"/>
    <property type="match status" value="1"/>
</dbReference>
<dbReference type="CDD" id="cd14668">
    <property type="entry name" value="mlta_B"/>
    <property type="match status" value="1"/>
</dbReference>
<evidence type="ECO:0000313" key="9">
    <source>
        <dbReference type="Proteomes" id="UP000578030"/>
    </source>
</evidence>
<evidence type="ECO:0000256" key="1">
    <source>
        <dbReference type="ARBA" id="ARBA00001420"/>
    </source>
</evidence>